<dbReference type="InterPro" id="IPR029071">
    <property type="entry name" value="Ubiquitin-like_domsf"/>
</dbReference>
<organism evidence="3 4">
    <name type="scientific">Chordeiles acutipennis</name>
    <name type="common">Lesser nighthawk</name>
    <name type="synonym">Caprimulgus acutipennis</name>
    <dbReference type="NCBI Taxonomy" id="118183"/>
    <lineage>
        <taxon>Eukaryota</taxon>
        <taxon>Metazoa</taxon>
        <taxon>Chordata</taxon>
        <taxon>Craniata</taxon>
        <taxon>Vertebrata</taxon>
        <taxon>Euteleostomi</taxon>
        <taxon>Archelosauria</taxon>
        <taxon>Archosauria</taxon>
        <taxon>Dinosauria</taxon>
        <taxon>Saurischia</taxon>
        <taxon>Theropoda</taxon>
        <taxon>Coelurosauria</taxon>
        <taxon>Aves</taxon>
        <taxon>Neognathae</taxon>
        <taxon>Neoaves</taxon>
        <taxon>Strisores</taxon>
        <taxon>Caprimulgiformes</taxon>
        <taxon>Caprimulgidae</taxon>
        <taxon>Chordeilinae</taxon>
        <taxon>Chordeiles</taxon>
    </lineage>
</organism>
<accession>A0A7L0TP63</accession>
<dbReference type="Proteomes" id="UP000568556">
    <property type="component" value="Unassembled WGS sequence"/>
</dbReference>
<feature type="non-terminal residue" evidence="3">
    <location>
        <position position="233"/>
    </location>
</feature>
<dbReference type="GO" id="GO:0000398">
    <property type="term" value="P:mRNA splicing, via spliceosome"/>
    <property type="evidence" value="ECO:0007669"/>
    <property type="project" value="InterPro"/>
</dbReference>
<comment type="caution">
    <text evidence="3">The sequence shown here is derived from an EMBL/GenBank/DDBJ whole genome shotgun (WGS) entry which is preliminary data.</text>
</comment>
<proteinExistence type="predicted"/>
<dbReference type="EMBL" id="VXAQ01000017">
    <property type="protein sequence ID" value="NXL55820.1"/>
    <property type="molecule type" value="Genomic_DNA"/>
</dbReference>
<dbReference type="PANTHER" id="PTHR14942">
    <property type="entry name" value="U11/U12 SMALL NUCLEAR RIBONUCLEOPROTEIN 25 KDA PROTEIN"/>
    <property type="match status" value="1"/>
</dbReference>
<dbReference type="InterPro" id="IPR039690">
    <property type="entry name" value="SNRNP25"/>
</dbReference>
<dbReference type="PANTHER" id="PTHR14942:SF0">
    <property type="entry name" value="U11_U12 SMALL NUCLEAR RIBONUCLEOPROTEIN 25 KDA PROTEIN"/>
    <property type="match status" value="1"/>
</dbReference>
<reference evidence="3 4" key="1">
    <citation type="submission" date="2019-09" db="EMBL/GenBank/DDBJ databases">
        <title>Bird 10,000 Genomes (B10K) Project - Family phase.</title>
        <authorList>
            <person name="Zhang G."/>
        </authorList>
    </citation>
    <scope>NUCLEOTIDE SEQUENCE [LARGE SCALE GENOMIC DNA]</scope>
    <source>
        <strain evidence="3">B10K-DU-008-62</strain>
        <tissue evidence="3">Mixed tissue sample</tissue>
    </source>
</reference>
<dbReference type="PROSITE" id="PS50053">
    <property type="entry name" value="UBIQUITIN_2"/>
    <property type="match status" value="1"/>
</dbReference>
<gene>
    <name evidence="3" type="primary">Snrnp25</name>
    <name evidence="3" type="ORF">CHOACU_R07707</name>
</gene>
<protein>
    <submittedName>
        <fullName evidence="3">SNR25 protein</fullName>
    </submittedName>
</protein>
<dbReference type="InterPro" id="IPR000626">
    <property type="entry name" value="Ubiquitin-like_dom"/>
</dbReference>
<dbReference type="Gene3D" id="3.10.20.90">
    <property type="entry name" value="Phosphatidylinositol 3-kinase Catalytic Subunit, Chain A, domain 1"/>
    <property type="match status" value="1"/>
</dbReference>
<evidence type="ECO:0000313" key="4">
    <source>
        <dbReference type="Proteomes" id="UP000568556"/>
    </source>
</evidence>
<sequence>PPTPPNASRPPAARHLPRDVAHVGAGGAGEAVAARPLLGHQHVAAGRAEQQHPGTAAPNGNGPASAAPNGTGNGPASTAPSGAASAAAAMAEAEEELAHAEVLELFQAALARLVQDPLLCDLPPQVTAEEIGSQVALEYGQAMTVRVCKADGEIMPVVVVQNASVLELKKALRRHVQLRQARQGGVQHLSWKYIWRTYHLTYAGEKLADDRKKLREYGIRNRDEVSFVKKLRK</sequence>
<feature type="non-terminal residue" evidence="3">
    <location>
        <position position="1"/>
    </location>
</feature>
<dbReference type="Pfam" id="PF18036">
    <property type="entry name" value="Ubiquitin_4"/>
    <property type="match status" value="1"/>
</dbReference>
<evidence type="ECO:0000256" key="1">
    <source>
        <dbReference type="SAM" id="MobiDB-lite"/>
    </source>
</evidence>
<feature type="region of interest" description="Disordered" evidence="1">
    <location>
        <begin position="1"/>
        <end position="81"/>
    </location>
</feature>
<dbReference type="OrthoDB" id="72819at2759"/>
<dbReference type="InterPro" id="IPR040610">
    <property type="entry name" value="SNRNP25_ubiquitin"/>
</dbReference>
<feature type="compositionally biased region" description="Low complexity" evidence="1">
    <location>
        <begin position="53"/>
        <end position="81"/>
    </location>
</feature>
<feature type="domain" description="Ubiquitin-like" evidence="2">
    <location>
        <begin position="143"/>
        <end position="233"/>
    </location>
</feature>
<dbReference type="AlphaFoldDB" id="A0A7L0TP63"/>
<evidence type="ECO:0000259" key="2">
    <source>
        <dbReference type="PROSITE" id="PS50053"/>
    </source>
</evidence>
<keyword evidence="4" id="KW-1185">Reference proteome</keyword>
<dbReference type="SUPFAM" id="SSF54236">
    <property type="entry name" value="Ubiquitin-like"/>
    <property type="match status" value="1"/>
</dbReference>
<dbReference type="CDD" id="cd17058">
    <property type="entry name" value="Ubl_SNRNP25"/>
    <property type="match status" value="1"/>
</dbReference>
<evidence type="ECO:0000313" key="3">
    <source>
        <dbReference type="EMBL" id="NXL55820.1"/>
    </source>
</evidence>
<dbReference type="GO" id="GO:0005689">
    <property type="term" value="C:U12-type spliceosomal complex"/>
    <property type="evidence" value="ECO:0007669"/>
    <property type="project" value="TreeGrafter"/>
</dbReference>
<name>A0A7L0TP63_CHOAC</name>